<dbReference type="AlphaFoldDB" id="A0A7V9A7W5"/>
<reference evidence="1 2" key="1">
    <citation type="submission" date="2020-05" db="EMBL/GenBank/DDBJ databases">
        <title>Bremerella alba sp. nov., a novel planctomycete isolated from the surface of the macroalga Fucus spiralis.</title>
        <authorList>
            <person name="Godinho O."/>
            <person name="Botelho R."/>
            <person name="Albuquerque L."/>
            <person name="Wiegand S."/>
            <person name="Da Costa M.S."/>
            <person name="Lobo-Da-Cunha A."/>
            <person name="Jogler C."/>
            <person name="Lage O.M."/>
        </authorList>
    </citation>
    <scope>NUCLEOTIDE SEQUENCE [LARGE SCALE GENOMIC DNA]</scope>
    <source>
        <strain evidence="1 2">FF15</strain>
    </source>
</reference>
<keyword evidence="2" id="KW-1185">Reference proteome</keyword>
<organism evidence="1 2">
    <name type="scientific">Bremerella alba</name>
    <dbReference type="NCBI Taxonomy" id="980252"/>
    <lineage>
        <taxon>Bacteria</taxon>
        <taxon>Pseudomonadati</taxon>
        <taxon>Planctomycetota</taxon>
        <taxon>Planctomycetia</taxon>
        <taxon>Pirellulales</taxon>
        <taxon>Pirellulaceae</taxon>
        <taxon>Bremerella</taxon>
    </lineage>
</organism>
<evidence type="ECO:0008006" key="3">
    <source>
        <dbReference type="Google" id="ProtNLM"/>
    </source>
</evidence>
<sequence>MSRFYSLSFLILANITLCGCGQGSPADPYGQGTTPADFSQLKLSKTVNDPRVKNELDRLEAEKSLPSQIAESYRDQTDETSGEPIFKFLRGTDAETVNQALADSAHWWNPKSPGRDLLVSAQGQDFLGAWDVQRKAGRNILLQPKARFPVDLESGILADPSWTSTIHCLARAELLEAASQARLNNMSEAVTAIAYALAYADQLTEVPTLPARNTAAAIREETLLTMRALLRHPQFSAGQLRTLETVIKQTMQRWPKDTELWKADRASGLHFLEMIRAGHLASLLTREEYEAMMASGEFAKLSSSISRNLTTDQAFYLDAMKDVVASAEKPYYQRAEGLAAISDALNIAQMTPQYPTVSGDFLLSGMHAQHASFSKDRSRMTIWLAAVQAANGHLPDEMPLLDFSGKPVAIQEEANQVIASFEGIPGDLPDLVIPKFGTDQR</sequence>
<gene>
    <name evidence="1" type="ORF">HOV93_28720</name>
</gene>
<name>A0A7V9A7W5_9BACT</name>
<dbReference type="RefSeq" id="WP_207397112.1">
    <property type="nucleotide sequence ID" value="NZ_JABRWO010000007.1"/>
</dbReference>
<proteinExistence type="predicted"/>
<protein>
    <recommendedName>
        <fullName evidence="3">Lipoprotein</fullName>
    </recommendedName>
</protein>
<dbReference type="PROSITE" id="PS51257">
    <property type="entry name" value="PROKAR_LIPOPROTEIN"/>
    <property type="match status" value="1"/>
</dbReference>
<accession>A0A7V9A7W5</accession>
<evidence type="ECO:0000313" key="2">
    <source>
        <dbReference type="Proteomes" id="UP000551616"/>
    </source>
</evidence>
<evidence type="ECO:0000313" key="1">
    <source>
        <dbReference type="EMBL" id="MBA2115688.1"/>
    </source>
</evidence>
<dbReference type="Proteomes" id="UP000551616">
    <property type="component" value="Unassembled WGS sequence"/>
</dbReference>
<comment type="caution">
    <text evidence="1">The sequence shown here is derived from an EMBL/GenBank/DDBJ whole genome shotgun (WGS) entry which is preliminary data.</text>
</comment>
<dbReference type="EMBL" id="JABRWO010000007">
    <property type="protein sequence ID" value="MBA2115688.1"/>
    <property type="molecule type" value="Genomic_DNA"/>
</dbReference>